<accession>A0A2K1JMV1</accession>
<keyword evidence="3" id="KW-1185">Reference proteome</keyword>
<dbReference type="InParanoid" id="A0A2K1JMV1"/>
<sequence length="79" mass="8483">MPCLQSNERITAISTTTTTALALTGTYLPTCLPPFPPPPSVSLPVPLPPRYAFQYELLSEEDGLGDSTIEGYVVIQTSI</sequence>
<dbReference type="EMBL" id="ABEU02000013">
    <property type="protein sequence ID" value="PNR42873.1"/>
    <property type="molecule type" value="Genomic_DNA"/>
</dbReference>
<proteinExistence type="predicted"/>
<name>A0A2K1JMV1_PHYPA</name>
<reference evidence="1 3" key="1">
    <citation type="journal article" date="2008" name="Science">
        <title>The Physcomitrella genome reveals evolutionary insights into the conquest of land by plants.</title>
        <authorList>
            <person name="Rensing S."/>
            <person name="Lang D."/>
            <person name="Zimmer A."/>
            <person name="Terry A."/>
            <person name="Salamov A."/>
            <person name="Shapiro H."/>
            <person name="Nishiyama T."/>
            <person name="Perroud P.-F."/>
            <person name="Lindquist E."/>
            <person name="Kamisugi Y."/>
            <person name="Tanahashi T."/>
            <person name="Sakakibara K."/>
            <person name="Fujita T."/>
            <person name="Oishi K."/>
            <person name="Shin-I T."/>
            <person name="Kuroki Y."/>
            <person name="Toyoda A."/>
            <person name="Suzuki Y."/>
            <person name="Hashimoto A."/>
            <person name="Yamaguchi K."/>
            <person name="Sugano A."/>
            <person name="Kohara Y."/>
            <person name="Fujiyama A."/>
            <person name="Anterola A."/>
            <person name="Aoki S."/>
            <person name="Ashton N."/>
            <person name="Barbazuk W.B."/>
            <person name="Barker E."/>
            <person name="Bennetzen J."/>
            <person name="Bezanilla M."/>
            <person name="Blankenship R."/>
            <person name="Cho S.H."/>
            <person name="Dutcher S."/>
            <person name="Estelle M."/>
            <person name="Fawcett J.A."/>
            <person name="Gundlach H."/>
            <person name="Hanada K."/>
            <person name="Heyl A."/>
            <person name="Hicks K.A."/>
            <person name="Hugh J."/>
            <person name="Lohr M."/>
            <person name="Mayer K."/>
            <person name="Melkozernov A."/>
            <person name="Murata T."/>
            <person name="Nelson D."/>
            <person name="Pils B."/>
            <person name="Prigge M."/>
            <person name="Reiss B."/>
            <person name="Renner T."/>
            <person name="Rombauts S."/>
            <person name="Rushton P."/>
            <person name="Sanderfoot A."/>
            <person name="Schween G."/>
            <person name="Shiu S.-H."/>
            <person name="Stueber K."/>
            <person name="Theodoulou F.L."/>
            <person name="Tu H."/>
            <person name="Van de Peer Y."/>
            <person name="Verrier P.J."/>
            <person name="Waters E."/>
            <person name="Wood A."/>
            <person name="Yang L."/>
            <person name="Cove D."/>
            <person name="Cuming A."/>
            <person name="Hasebe M."/>
            <person name="Lucas S."/>
            <person name="Mishler D.B."/>
            <person name="Reski R."/>
            <person name="Grigoriev I."/>
            <person name="Quatrano R.S."/>
            <person name="Boore J.L."/>
        </authorList>
    </citation>
    <scope>NUCLEOTIDE SEQUENCE [LARGE SCALE GENOMIC DNA]</scope>
    <source>
        <strain evidence="2 3">cv. Gransden 2004</strain>
    </source>
</reference>
<dbReference type="Proteomes" id="UP000006727">
    <property type="component" value="Chromosome 13"/>
</dbReference>
<evidence type="ECO:0000313" key="1">
    <source>
        <dbReference type="EMBL" id="PNR42873.1"/>
    </source>
</evidence>
<protein>
    <submittedName>
        <fullName evidence="1 2">Uncharacterized protein</fullName>
    </submittedName>
</protein>
<evidence type="ECO:0000313" key="3">
    <source>
        <dbReference type="Proteomes" id="UP000006727"/>
    </source>
</evidence>
<dbReference type="EnsemblPlants" id="Pp3c13_22091V3.1">
    <property type="protein sequence ID" value="Pp3c13_22091V3.1"/>
    <property type="gene ID" value="Pp3c13_22091"/>
</dbReference>
<reference evidence="2" key="3">
    <citation type="submission" date="2020-12" db="UniProtKB">
        <authorList>
            <consortium name="EnsemblPlants"/>
        </authorList>
    </citation>
    <scope>IDENTIFICATION</scope>
</reference>
<organism evidence="1">
    <name type="scientific">Physcomitrium patens</name>
    <name type="common">Spreading-leaved earth moss</name>
    <name type="synonym">Physcomitrella patens</name>
    <dbReference type="NCBI Taxonomy" id="3218"/>
    <lineage>
        <taxon>Eukaryota</taxon>
        <taxon>Viridiplantae</taxon>
        <taxon>Streptophyta</taxon>
        <taxon>Embryophyta</taxon>
        <taxon>Bryophyta</taxon>
        <taxon>Bryophytina</taxon>
        <taxon>Bryopsida</taxon>
        <taxon>Funariidae</taxon>
        <taxon>Funariales</taxon>
        <taxon>Funariaceae</taxon>
        <taxon>Physcomitrium</taxon>
    </lineage>
</organism>
<dbReference type="AlphaFoldDB" id="A0A2K1JMV1"/>
<gene>
    <name evidence="1" type="ORF">PHYPA_017705</name>
</gene>
<evidence type="ECO:0000313" key="2">
    <source>
        <dbReference type="EnsemblPlants" id="Pp3c13_22091V3.1"/>
    </source>
</evidence>
<dbReference type="Gramene" id="Pp3c13_22091V3.1">
    <property type="protein sequence ID" value="Pp3c13_22091V3.1"/>
    <property type="gene ID" value="Pp3c13_22091"/>
</dbReference>
<reference evidence="1 3" key="2">
    <citation type="journal article" date="2018" name="Plant J.">
        <title>The Physcomitrella patens chromosome-scale assembly reveals moss genome structure and evolution.</title>
        <authorList>
            <person name="Lang D."/>
            <person name="Ullrich K.K."/>
            <person name="Murat F."/>
            <person name="Fuchs J."/>
            <person name="Jenkins J."/>
            <person name="Haas F.B."/>
            <person name="Piednoel M."/>
            <person name="Gundlach H."/>
            <person name="Van Bel M."/>
            <person name="Meyberg R."/>
            <person name="Vives C."/>
            <person name="Morata J."/>
            <person name="Symeonidi A."/>
            <person name="Hiss M."/>
            <person name="Muchero W."/>
            <person name="Kamisugi Y."/>
            <person name="Saleh O."/>
            <person name="Blanc G."/>
            <person name="Decker E.L."/>
            <person name="van Gessel N."/>
            <person name="Grimwood J."/>
            <person name="Hayes R.D."/>
            <person name="Graham S.W."/>
            <person name="Gunter L.E."/>
            <person name="McDaniel S.F."/>
            <person name="Hoernstein S.N.W."/>
            <person name="Larsson A."/>
            <person name="Li F.W."/>
            <person name="Perroud P.F."/>
            <person name="Phillips J."/>
            <person name="Ranjan P."/>
            <person name="Rokshar D.S."/>
            <person name="Rothfels C.J."/>
            <person name="Schneider L."/>
            <person name="Shu S."/>
            <person name="Stevenson D.W."/>
            <person name="Thummler F."/>
            <person name="Tillich M."/>
            <person name="Villarreal Aguilar J.C."/>
            <person name="Widiez T."/>
            <person name="Wong G.K."/>
            <person name="Wymore A."/>
            <person name="Zhang Y."/>
            <person name="Zimmer A.D."/>
            <person name="Quatrano R.S."/>
            <person name="Mayer K.F.X."/>
            <person name="Goodstein D."/>
            <person name="Casacuberta J.M."/>
            <person name="Vandepoele K."/>
            <person name="Reski R."/>
            <person name="Cuming A.C."/>
            <person name="Tuskan G.A."/>
            <person name="Maumus F."/>
            <person name="Salse J."/>
            <person name="Schmutz J."/>
            <person name="Rensing S.A."/>
        </authorList>
    </citation>
    <scope>NUCLEOTIDE SEQUENCE [LARGE SCALE GENOMIC DNA]</scope>
    <source>
        <strain evidence="2 3">cv. Gransden 2004</strain>
    </source>
</reference>